<dbReference type="Proteomes" id="UP000000370">
    <property type="component" value="Chromosome"/>
</dbReference>
<protein>
    <submittedName>
        <fullName evidence="1">Uncharacterized protein</fullName>
    </submittedName>
</protein>
<gene>
    <name evidence="1" type="ordered locus">Cphy_1267</name>
</gene>
<dbReference type="HOGENOM" id="CLU_1945018_0_0_9"/>
<reference evidence="2" key="1">
    <citation type="submission" date="2007-11" db="EMBL/GenBank/DDBJ databases">
        <title>Complete genome sequence of Clostridium phytofermentans ISDg.</title>
        <authorList>
            <person name="Leschine S.B."/>
            <person name="Warnick T.A."/>
            <person name="Blanchard J.L."/>
            <person name="Schnell D.J."/>
            <person name="Petit E.L."/>
            <person name="LaTouf W.G."/>
            <person name="Copeland A."/>
            <person name="Lucas S."/>
            <person name="Lapidus A."/>
            <person name="Barry K."/>
            <person name="Glavina del Rio T."/>
            <person name="Dalin E."/>
            <person name="Tice H."/>
            <person name="Pitluck S."/>
            <person name="Kiss H."/>
            <person name="Brettin T."/>
            <person name="Bruce D."/>
            <person name="Detter J.C."/>
            <person name="Han C."/>
            <person name="Kuske C."/>
            <person name="Schmutz J."/>
            <person name="Larimer F."/>
            <person name="Land M."/>
            <person name="Hauser L."/>
            <person name="Kyrpides N."/>
            <person name="Kim E.A."/>
            <person name="Richardson P."/>
        </authorList>
    </citation>
    <scope>NUCLEOTIDE SEQUENCE [LARGE SCALE GENOMIC DNA]</scope>
    <source>
        <strain evidence="2">ATCC 700394 / DSM 18823 / ISDg</strain>
    </source>
</reference>
<sequence>MDKIDILRSLKDMFDNDSEKEEKYSIETKQIDKANYLSLVANDRRTFIQTHPDYETFLNLLRFHNTKASNYVANKLNENKTKFFVEFTDTEKEKFLDDTRDLYRRLVNANSMNVVIIEDMIVEWVNNLF</sequence>
<name>A9KNP4_LACP7</name>
<dbReference type="EMBL" id="CP000885">
    <property type="protein sequence ID" value="ABX41645.1"/>
    <property type="molecule type" value="Genomic_DNA"/>
</dbReference>
<accession>A9KNP4</accession>
<evidence type="ECO:0000313" key="1">
    <source>
        <dbReference type="EMBL" id="ABX41645.1"/>
    </source>
</evidence>
<keyword evidence="2" id="KW-1185">Reference proteome</keyword>
<dbReference type="KEGG" id="cpy:Cphy_1267"/>
<proteinExistence type="predicted"/>
<dbReference type="RefSeq" id="WP_012199299.1">
    <property type="nucleotide sequence ID" value="NC_010001.1"/>
</dbReference>
<dbReference type="AlphaFoldDB" id="A9KNP4"/>
<dbReference type="OrthoDB" id="9944411at2"/>
<evidence type="ECO:0000313" key="2">
    <source>
        <dbReference type="Proteomes" id="UP000000370"/>
    </source>
</evidence>
<organism evidence="1 2">
    <name type="scientific">Lachnoclostridium phytofermentans (strain ATCC 700394 / DSM 18823 / ISDg)</name>
    <name type="common">Clostridium phytofermentans</name>
    <dbReference type="NCBI Taxonomy" id="357809"/>
    <lineage>
        <taxon>Bacteria</taxon>
        <taxon>Bacillati</taxon>
        <taxon>Bacillota</taxon>
        <taxon>Clostridia</taxon>
        <taxon>Lachnospirales</taxon>
        <taxon>Lachnospiraceae</taxon>
    </lineage>
</organism>